<proteinExistence type="predicted"/>
<dbReference type="EMBL" id="UINC01136444">
    <property type="protein sequence ID" value="SVD21218.1"/>
    <property type="molecule type" value="Genomic_DNA"/>
</dbReference>
<dbReference type="AlphaFoldDB" id="A0A382TII4"/>
<dbReference type="InterPro" id="IPR011990">
    <property type="entry name" value="TPR-like_helical_dom_sf"/>
</dbReference>
<feature type="non-terminal residue" evidence="1">
    <location>
        <position position="165"/>
    </location>
</feature>
<gene>
    <name evidence="1" type="ORF">METZ01_LOCUS374072</name>
</gene>
<name>A0A382TII4_9ZZZZ</name>
<accession>A0A382TII4</accession>
<sequence length="165" mass="19715">MKYLIEKIYLVLFFITIFLLSTKAFCKESEIKYSRNSISNYLSGIISAKQNYTNAAFYYLKKVQSLKNRHYNYNIQFIRTLVLLGKFEEAFKFSKKIRLESESFFEVDLLLGLNYFINDDYPKAEKHFKRLNNISRYNLFPDDFLSNILLSWVKASEYNEDASFE</sequence>
<reference evidence="1" key="1">
    <citation type="submission" date="2018-05" db="EMBL/GenBank/DDBJ databases">
        <authorList>
            <person name="Lanie J.A."/>
            <person name="Ng W.-L."/>
            <person name="Kazmierczak K.M."/>
            <person name="Andrzejewski T.M."/>
            <person name="Davidsen T.M."/>
            <person name="Wayne K.J."/>
            <person name="Tettelin H."/>
            <person name="Glass J.I."/>
            <person name="Rusch D."/>
            <person name="Podicherti R."/>
            <person name="Tsui H.-C.T."/>
            <person name="Winkler M.E."/>
        </authorList>
    </citation>
    <scope>NUCLEOTIDE SEQUENCE</scope>
</reference>
<dbReference type="SUPFAM" id="SSF48452">
    <property type="entry name" value="TPR-like"/>
    <property type="match status" value="1"/>
</dbReference>
<evidence type="ECO:0000313" key="1">
    <source>
        <dbReference type="EMBL" id="SVD21218.1"/>
    </source>
</evidence>
<protein>
    <recommendedName>
        <fullName evidence="2">Tetratricopeptide repeat-like domain-containing protein</fullName>
    </recommendedName>
</protein>
<evidence type="ECO:0008006" key="2">
    <source>
        <dbReference type="Google" id="ProtNLM"/>
    </source>
</evidence>
<dbReference type="Gene3D" id="1.25.40.10">
    <property type="entry name" value="Tetratricopeptide repeat domain"/>
    <property type="match status" value="1"/>
</dbReference>
<organism evidence="1">
    <name type="scientific">marine metagenome</name>
    <dbReference type="NCBI Taxonomy" id="408172"/>
    <lineage>
        <taxon>unclassified sequences</taxon>
        <taxon>metagenomes</taxon>
        <taxon>ecological metagenomes</taxon>
    </lineage>
</organism>